<dbReference type="InterPro" id="IPR006680">
    <property type="entry name" value="Amidohydro-rel"/>
</dbReference>
<protein>
    <submittedName>
        <fullName evidence="2">Putative TIM-barrel fold metal-dependent hydrolase</fullName>
    </submittedName>
</protein>
<dbReference type="PANTHER" id="PTHR35563">
    <property type="entry name" value="BARREL METAL-DEPENDENT HYDROLASE, PUTATIVE (AFU_ORTHOLOGUE AFUA_1G16240)-RELATED"/>
    <property type="match status" value="1"/>
</dbReference>
<dbReference type="AlphaFoldDB" id="A0A4R3V5K6"/>
<dbReference type="PANTHER" id="PTHR35563:SF2">
    <property type="entry name" value="BARREL METAL-DEPENDENT HYDROLASE, PUTATIVE (AFU_ORTHOLOGUE AFUA_1G16240)-RELATED"/>
    <property type="match status" value="1"/>
</dbReference>
<keyword evidence="2" id="KW-0378">Hydrolase</keyword>
<sequence>MAKSGIFQIAGSVDTHAHVFRHDLPMKPDRRHSPDFDALPQDYLAHLDNAGVQFGVLVQPSFLGTDNSYMLQTLASHPERLRGVAVVDAACTEDELDRLALAGVVGIRLNLVGLPLPELGNTQWRSLLSRVAARGWHVEVHRAAADLPLLIPHILKTGGHVVVDHFGRPDPVAGEEDPGFRYLLSQASEGRVWVKLSASYRTWKPEDGNAGLRSTALARLLLQSFGPRRLLWGSDWPHTENRQVAGYARSRQWLDEWVPEAEDRERILVSSPAELFGFQALPERSSG</sequence>
<dbReference type="RefSeq" id="WP_279389463.1">
    <property type="nucleotide sequence ID" value="NZ_JBHRVM010000001.1"/>
</dbReference>
<dbReference type="Pfam" id="PF04909">
    <property type="entry name" value="Amidohydro_2"/>
    <property type="match status" value="1"/>
</dbReference>
<name>A0A4R3V5K6_9BURK</name>
<gene>
    <name evidence="2" type="ORF">EV686_104189</name>
</gene>
<dbReference type="Gene3D" id="3.20.20.140">
    <property type="entry name" value="Metal-dependent hydrolases"/>
    <property type="match status" value="1"/>
</dbReference>
<proteinExistence type="predicted"/>
<dbReference type="EMBL" id="SMBX01000004">
    <property type="protein sequence ID" value="TCU99090.1"/>
    <property type="molecule type" value="Genomic_DNA"/>
</dbReference>
<dbReference type="Proteomes" id="UP000294692">
    <property type="component" value="Unassembled WGS sequence"/>
</dbReference>
<reference evidence="2 3" key="1">
    <citation type="submission" date="2019-03" db="EMBL/GenBank/DDBJ databases">
        <title>Genomic Encyclopedia of Type Strains, Phase IV (KMG-IV): sequencing the most valuable type-strain genomes for metagenomic binning, comparative biology and taxonomic classification.</title>
        <authorList>
            <person name="Goeker M."/>
        </authorList>
    </citation>
    <scope>NUCLEOTIDE SEQUENCE [LARGE SCALE GENOMIC DNA]</scope>
    <source>
        <strain evidence="2 3">DSM 100048</strain>
    </source>
</reference>
<evidence type="ECO:0000259" key="1">
    <source>
        <dbReference type="Pfam" id="PF04909"/>
    </source>
</evidence>
<dbReference type="InterPro" id="IPR032466">
    <property type="entry name" value="Metal_Hydrolase"/>
</dbReference>
<evidence type="ECO:0000313" key="2">
    <source>
        <dbReference type="EMBL" id="TCU99090.1"/>
    </source>
</evidence>
<dbReference type="GO" id="GO:0016787">
    <property type="term" value="F:hydrolase activity"/>
    <property type="evidence" value="ECO:0007669"/>
    <property type="project" value="UniProtKB-KW"/>
</dbReference>
<dbReference type="SUPFAM" id="SSF51556">
    <property type="entry name" value="Metallo-dependent hydrolases"/>
    <property type="match status" value="1"/>
</dbReference>
<dbReference type="InterPro" id="IPR052358">
    <property type="entry name" value="Aro_Compnd_Degr_Hydrolases"/>
</dbReference>
<keyword evidence="3" id="KW-1185">Reference proteome</keyword>
<comment type="caution">
    <text evidence="2">The sequence shown here is derived from an EMBL/GenBank/DDBJ whole genome shotgun (WGS) entry which is preliminary data.</text>
</comment>
<feature type="domain" description="Amidohydrolase-related" evidence="1">
    <location>
        <begin position="13"/>
        <end position="278"/>
    </location>
</feature>
<organism evidence="2 3">
    <name type="scientific">Paracandidimonas soli</name>
    <dbReference type="NCBI Taxonomy" id="1917182"/>
    <lineage>
        <taxon>Bacteria</taxon>
        <taxon>Pseudomonadati</taxon>
        <taxon>Pseudomonadota</taxon>
        <taxon>Betaproteobacteria</taxon>
        <taxon>Burkholderiales</taxon>
        <taxon>Alcaligenaceae</taxon>
        <taxon>Paracandidimonas</taxon>
    </lineage>
</organism>
<evidence type="ECO:0000313" key="3">
    <source>
        <dbReference type="Proteomes" id="UP000294692"/>
    </source>
</evidence>
<accession>A0A4R3V5K6</accession>